<organism evidence="2 3">
    <name type="scientific">Acetobacter pasteurianus</name>
    <name type="common">Acetobacter turbidans</name>
    <dbReference type="NCBI Taxonomy" id="438"/>
    <lineage>
        <taxon>Bacteria</taxon>
        <taxon>Pseudomonadati</taxon>
        <taxon>Pseudomonadota</taxon>
        <taxon>Alphaproteobacteria</taxon>
        <taxon>Acetobacterales</taxon>
        <taxon>Acetobacteraceae</taxon>
        <taxon>Acetobacter</taxon>
    </lineage>
</organism>
<gene>
    <name evidence="2" type="ORF">SRCM100623_02216</name>
</gene>
<dbReference type="InterPro" id="IPR010642">
    <property type="entry name" value="Invasion_prot_B"/>
</dbReference>
<dbReference type="Proteomes" id="UP000093796">
    <property type="component" value="Unassembled WGS sequence"/>
</dbReference>
<accession>A0A1A0D6S8</accession>
<feature type="chain" id="PRO_5008289188" description="Invasion associated locus B family protein" evidence="1">
    <location>
        <begin position="34"/>
        <end position="229"/>
    </location>
</feature>
<dbReference type="AlphaFoldDB" id="A0A1A0D6S8"/>
<protein>
    <recommendedName>
        <fullName evidence="4">Invasion associated locus B family protein</fullName>
    </recommendedName>
</protein>
<dbReference type="InterPro" id="IPR038696">
    <property type="entry name" value="IalB_sf"/>
</dbReference>
<dbReference type="EMBL" id="LYUD01000115">
    <property type="protein sequence ID" value="OAZ70864.1"/>
    <property type="molecule type" value="Genomic_DNA"/>
</dbReference>
<proteinExistence type="predicted"/>
<evidence type="ECO:0008006" key="4">
    <source>
        <dbReference type="Google" id="ProtNLM"/>
    </source>
</evidence>
<dbReference type="OrthoDB" id="7225640at2"/>
<evidence type="ECO:0000313" key="3">
    <source>
        <dbReference type="Proteomes" id="UP000093796"/>
    </source>
</evidence>
<dbReference type="Gene3D" id="2.60.40.1880">
    <property type="entry name" value="Invasion associated locus B (IalB) protein"/>
    <property type="match status" value="1"/>
</dbReference>
<reference evidence="2 3" key="1">
    <citation type="submission" date="2016-05" db="EMBL/GenBank/DDBJ databases">
        <title>Genome sequencing of Acetobacter pasteurianus strain SRCM100623.</title>
        <authorList>
            <person name="Song Y.R."/>
        </authorList>
    </citation>
    <scope>NUCLEOTIDE SEQUENCE [LARGE SCALE GENOMIC DNA]</scope>
    <source>
        <strain evidence="2 3">SRCM100623</strain>
    </source>
</reference>
<dbReference type="PATRIC" id="fig|438.15.peg.2459"/>
<dbReference type="RefSeq" id="WP_064776292.1">
    <property type="nucleotide sequence ID" value="NZ_LYUD01000115.1"/>
</dbReference>
<sequence length="229" mass="24440">MAQQRFLKVYFTRAGLLAASATLAALLHGPAQAATKAPDADTTLLDTLHDKGPVGPAQAGITQIDRKSGVIEHWGWQCNFNSATNRPFLCGVQQNFQVNDVQHHVVSTIGSMQIVRAVPPNSTARLSNAPYRIIVRVPLGLSLNKHSFLGVDNAPPVPLEWQYCDNKGCVGQATFTLELMDALRRGSIGHLMLAKRDAGVLTLNFPLGGLAPALDAADGWADKDGGVSP</sequence>
<name>A0A1A0D6S8_ACEPA</name>
<evidence type="ECO:0000256" key="1">
    <source>
        <dbReference type="SAM" id="SignalP"/>
    </source>
</evidence>
<keyword evidence="1" id="KW-0732">Signal</keyword>
<evidence type="ECO:0000313" key="2">
    <source>
        <dbReference type="EMBL" id="OAZ70864.1"/>
    </source>
</evidence>
<feature type="signal peptide" evidence="1">
    <location>
        <begin position="1"/>
        <end position="33"/>
    </location>
</feature>
<dbReference type="Pfam" id="PF06776">
    <property type="entry name" value="IalB"/>
    <property type="match status" value="1"/>
</dbReference>
<comment type="caution">
    <text evidence="2">The sequence shown here is derived from an EMBL/GenBank/DDBJ whole genome shotgun (WGS) entry which is preliminary data.</text>
</comment>